<comment type="caution">
    <text evidence="10">The sequence shown here is derived from an EMBL/GenBank/DDBJ whole genome shotgun (WGS) entry which is preliminary data.</text>
</comment>
<feature type="active site" description="Proton donor/acceptor" evidence="6">
    <location>
        <position position="427"/>
    </location>
</feature>
<evidence type="ECO:0000256" key="3">
    <source>
        <dbReference type="ARBA" id="ARBA00022960"/>
    </source>
</evidence>
<keyword evidence="4 6" id="KW-0573">Peptidoglycan synthesis</keyword>
<dbReference type="CDD" id="cd16913">
    <property type="entry name" value="YkuD_like"/>
    <property type="match status" value="1"/>
</dbReference>
<dbReference type="Gene3D" id="2.40.440.10">
    <property type="entry name" value="L,D-transpeptidase catalytic domain-like"/>
    <property type="match status" value="1"/>
</dbReference>
<keyword evidence="8" id="KW-0472">Membrane</keyword>
<evidence type="ECO:0000256" key="4">
    <source>
        <dbReference type="ARBA" id="ARBA00022984"/>
    </source>
</evidence>
<gene>
    <name evidence="10" type="ORF">J5V96_09925</name>
</gene>
<dbReference type="PANTHER" id="PTHR30582:SF2">
    <property type="entry name" value="L,D-TRANSPEPTIDASE YCIB-RELATED"/>
    <property type="match status" value="1"/>
</dbReference>
<sequence>MTTATAPIASDPDVASTERSQPRRRGLRIALGAGIPLLLAAGAVGYASTLFIAPGVVVAGVPVEWMTEAAARDAIAARFADADATIGEVALPLADLGIEIDAEALAAQALAAHPSWKVMEWHPEPIGVELAVDPNAADAALRQAAPDLYADPVDAQVVFDADAGVYAEKPGQNGRGVDVGSLSAALTSAYNARGAIAAEPTATEQPPALTTEAAQAFAGELNAQAEGAGFFVEGGGSVPLDLATIASWTTVTGDPAAGGFAVTADAAKIDAVVQALPGQLNRTPQPSQVVVNSSGTVLKTLQAGQDGFGLASTDGVAAQVAQSVQGGDFRFELQGQVIPHEAQTLLRTIEVDKSAGRVMMYENGGLVASYPVAIGTGGAHETRTGHFRVYVQRSMQNMGDCGGNYGYGYCTRNVKWVSFFNGDQGFHGTYWHSNFGAGARMSHGCVNMTEWAANELYRFAQVGTEVWVHD</sequence>
<name>A0A939QQV7_9MICO</name>
<dbReference type="AlphaFoldDB" id="A0A939QQV7"/>
<keyword evidence="5 6" id="KW-0961">Cell wall biogenesis/degradation</keyword>
<dbReference type="SUPFAM" id="SSF141523">
    <property type="entry name" value="L,D-transpeptidase catalytic domain-like"/>
    <property type="match status" value="1"/>
</dbReference>
<evidence type="ECO:0000256" key="7">
    <source>
        <dbReference type="SAM" id="MobiDB-lite"/>
    </source>
</evidence>
<evidence type="ECO:0000259" key="9">
    <source>
        <dbReference type="PROSITE" id="PS52029"/>
    </source>
</evidence>
<dbReference type="Proteomes" id="UP000680132">
    <property type="component" value="Unassembled WGS sequence"/>
</dbReference>
<keyword evidence="2" id="KW-0808">Transferase</keyword>
<protein>
    <submittedName>
        <fullName evidence="10">L,D-transpeptidase</fullName>
    </submittedName>
</protein>
<dbReference type="GO" id="GO:0008360">
    <property type="term" value="P:regulation of cell shape"/>
    <property type="evidence" value="ECO:0007669"/>
    <property type="project" value="UniProtKB-UniRule"/>
</dbReference>
<dbReference type="InterPro" id="IPR038063">
    <property type="entry name" value="Transpep_catalytic_dom"/>
</dbReference>
<feature type="active site" description="Nucleophile" evidence="6">
    <location>
        <position position="445"/>
    </location>
</feature>
<dbReference type="GO" id="GO:0071972">
    <property type="term" value="F:peptidoglycan L,D-transpeptidase activity"/>
    <property type="evidence" value="ECO:0007669"/>
    <property type="project" value="TreeGrafter"/>
</dbReference>
<dbReference type="GO" id="GO:0016740">
    <property type="term" value="F:transferase activity"/>
    <property type="evidence" value="ECO:0007669"/>
    <property type="project" value="UniProtKB-KW"/>
</dbReference>
<evidence type="ECO:0000256" key="1">
    <source>
        <dbReference type="ARBA" id="ARBA00004752"/>
    </source>
</evidence>
<keyword evidence="8" id="KW-1133">Transmembrane helix</keyword>
<dbReference type="InterPro" id="IPR005490">
    <property type="entry name" value="LD_TPept_cat_dom"/>
</dbReference>
<dbReference type="EMBL" id="JAGFOA010000003">
    <property type="protein sequence ID" value="MBO3663831.1"/>
    <property type="molecule type" value="Genomic_DNA"/>
</dbReference>
<dbReference type="GO" id="GO:0005576">
    <property type="term" value="C:extracellular region"/>
    <property type="evidence" value="ECO:0007669"/>
    <property type="project" value="TreeGrafter"/>
</dbReference>
<keyword evidence="8" id="KW-0812">Transmembrane</keyword>
<organism evidence="10 11">
    <name type="scientific">Microbacterium stercoris</name>
    <dbReference type="NCBI Taxonomy" id="2820289"/>
    <lineage>
        <taxon>Bacteria</taxon>
        <taxon>Bacillati</taxon>
        <taxon>Actinomycetota</taxon>
        <taxon>Actinomycetes</taxon>
        <taxon>Micrococcales</taxon>
        <taxon>Microbacteriaceae</taxon>
        <taxon>Microbacterium</taxon>
    </lineage>
</organism>
<dbReference type="Pfam" id="PF03734">
    <property type="entry name" value="YkuD"/>
    <property type="match status" value="1"/>
</dbReference>
<dbReference type="GO" id="GO:0071555">
    <property type="term" value="P:cell wall organization"/>
    <property type="evidence" value="ECO:0007669"/>
    <property type="project" value="UniProtKB-UniRule"/>
</dbReference>
<comment type="pathway">
    <text evidence="1 6">Cell wall biogenesis; peptidoglycan biosynthesis.</text>
</comment>
<evidence type="ECO:0000256" key="6">
    <source>
        <dbReference type="PROSITE-ProRule" id="PRU01373"/>
    </source>
</evidence>
<keyword evidence="11" id="KW-1185">Reference proteome</keyword>
<proteinExistence type="predicted"/>
<evidence type="ECO:0000256" key="5">
    <source>
        <dbReference type="ARBA" id="ARBA00023316"/>
    </source>
</evidence>
<evidence type="ECO:0000256" key="2">
    <source>
        <dbReference type="ARBA" id="ARBA00022679"/>
    </source>
</evidence>
<feature type="region of interest" description="Disordered" evidence="7">
    <location>
        <begin position="1"/>
        <end position="21"/>
    </location>
</feature>
<dbReference type="InterPro" id="IPR050979">
    <property type="entry name" value="LD-transpeptidase"/>
</dbReference>
<evidence type="ECO:0000313" key="11">
    <source>
        <dbReference type="Proteomes" id="UP000680132"/>
    </source>
</evidence>
<evidence type="ECO:0000256" key="8">
    <source>
        <dbReference type="SAM" id="Phobius"/>
    </source>
</evidence>
<dbReference type="PROSITE" id="PS52029">
    <property type="entry name" value="LD_TPASE"/>
    <property type="match status" value="1"/>
</dbReference>
<feature type="transmembrane region" description="Helical" evidence="8">
    <location>
        <begin position="29"/>
        <end position="53"/>
    </location>
</feature>
<reference evidence="10" key="1">
    <citation type="submission" date="2021-03" db="EMBL/GenBank/DDBJ databases">
        <title>Microbacterium sp. nov., a novel actinobacterium isolated from cow dung.</title>
        <authorList>
            <person name="Zhang L."/>
        </authorList>
    </citation>
    <scope>NUCLEOTIDE SEQUENCE</scope>
    <source>
        <strain evidence="10">NEAU-LLB</strain>
    </source>
</reference>
<keyword evidence="3 6" id="KW-0133">Cell shape</keyword>
<accession>A0A939QQV7</accession>
<evidence type="ECO:0000313" key="10">
    <source>
        <dbReference type="EMBL" id="MBO3663831.1"/>
    </source>
</evidence>
<dbReference type="PANTHER" id="PTHR30582">
    <property type="entry name" value="L,D-TRANSPEPTIDASE"/>
    <property type="match status" value="1"/>
</dbReference>
<dbReference type="GO" id="GO:0018104">
    <property type="term" value="P:peptidoglycan-protein cross-linking"/>
    <property type="evidence" value="ECO:0007669"/>
    <property type="project" value="TreeGrafter"/>
</dbReference>
<dbReference type="RefSeq" id="WP_208503294.1">
    <property type="nucleotide sequence ID" value="NZ_JAGFOA010000003.1"/>
</dbReference>
<feature type="domain" description="L,D-TPase catalytic" evidence="9">
    <location>
        <begin position="347"/>
        <end position="469"/>
    </location>
</feature>